<protein>
    <recommendedName>
        <fullName evidence="3">F-box domain-containing protein</fullName>
    </recommendedName>
</protein>
<gene>
    <name evidence="1" type="ORF">BO78DRAFT_460921</name>
</gene>
<evidence type="ECO:0000313" key="2">
    <source>
        <dbReference type="Proteomes" id="UP000248423"/>
    </source>
</evidence>
<accession>A0A319EBQ6</accession>
<sequence length="478" mass="56560">MDKFTPDIILHLGPFLTTGDYYQLVLVSKSFYYSFIPYLYYHVRIPLNDFEDTWYRRVRFNDLPVRRFTHAIIENPTLATLIHSLELYPDYCRGTWRGRSQLDGLPEEAKYRASLFPYGESKRKYWRKYYAWKTDLLDKKIHTNSPVEQAWVGLLLLQLKSLRRLSMPLQEEGRFYDHTQKLTVHFDRVIQWAANPKLGILKHLTHLSLRPAPIEQGIDGVEAIPLRRLIPFLKIPSLRYLQVREVIEHGRPTLPDHITSSLAHLRLEQIDEKLSYMPQFLSMCPRLESFSWKQFRLHSKDSEHYYLNTARFYAPLQRSRDTLRRLKFIWQDVEFPRPNFFGSVLETIHMRLSDLVLFHEGTHIPIIPLWELLPQSLKFLYIEDCLIQSSPMLCDELESLAAHLFPNCLLLQKVYIQYALQEQEPGQKCNCMPNRRFPKAVGKAEPVIEERLIALKTRFLDLGVEFRVIDRGDTVPFP</sequence>
<dbReference type="Proteomes" id="UP000248423">
    <property type="component" value="Unassembled WGS sequence"/>
</dbReference>
<keyword evidence="2" id="KW-1185">Reference proteome</keyword>
<evidence type="ECO:0000313" key="1">
    <source>
        <dbReference type="EMBL" id="PYI06900.1"/>
    </source>
</evidence>
<dbReference type="AlphaFoldDB" id="A0A319EBQ6"/>
<name>A0A319EBQ6_ASPSB</name>
<dbReference type="OrthoDB" id="5130616at2759"/>
<reference evidence="1 2" key="1">
    <citation type="submission" date="2018-02" db="EMBL/GenBank/DDBJ databases">
        <title>The genomes of Aspergillus section Nigri reveals drivers in fungal speciation.</title>
        <authorList>
            <consortium name="DOE Joint Genome Institute"/>
            <person name="Vesth T.C."/>
            <person name="Nybo J."/>
            <person name="Theobald S."/>
            <person name="Brandl J."/>
            <person name="Frisvad J.C."/>
            <person name="Nielsen K.F."/>
            <person name="Lyhne E.K."/>
            <person name="Kogle M.E."/>
            <person name="Kuo A."/>
            <person name="Riley R."/>
            <person name="Clum A."/>
            <person name="Nolan M."/>
            <person name="Lipzen A."/>
            <person name="Salamov A."/>
            <person name="Henrissat B."/>
            <person name="Wiebenga A."/>
            <person name="De vries R.P."/>
            <person name="Grigoriev I.V."/>
            <person name="Mortensen U.H."/>
            <person name="Andersen M.R."/>
            <person name="Baker S.E."/>
        </authorList>
    </citation>
    <scope>NUCLEOTIDE SEQUENCE [LARGE SCALE GENOMIC DNA]</scope>
    <source>
        <strain evidence="1 2">CBS 121057</strain>
    </source>
</reference>
<dbReference type="SUPFAM" id="SSF52047">
    <property type="entry name" value="RNI-like"/>
    <property type="match status" value="1"/>
</dbReference>
<dbReference type="STRING" id="1448318.A0A319EBQ6"/>
<dbReference type="VEuPathDB" id="FungiDB:BO78DRAFT_460921"/>
<organism evidence="1 2">
    <name type="scientific">Aspergillus sclerotiicarbonarius (strain CBS 121057 / IBT 28362)</name>
    <dbReference type="NCBI Taxonomy" id="1448318"/>
    <lineage>
        <taxon>Eukaryota</taxon>
        <taxon>Fungi</taxon>
        <taxon>Dikarya</taxon>
        <taxon>Ascomycota</taxon>
        <taxon>Pezizomycotina</taxon>
        <taxon>Eurotiomycetes</taxon>
        <taxon>Eurotiomycetidae</taxon>
        <taxon>Eurotiales</taxon>
        <taxon>Aspergillaceae</taxon>
        <taxon>Aspergillus</taxon>
        <taxon>Aspergillus subgen. Circumdati</taxon>
    </lineage>
</organism>
<proteinExistence type="predicted"/>
<dbReference type="EMBL" id="KZ826346">
    <property type="protein sequence ID" value="PYI06900.1"/>
    <property type="molecule type" value="Genomic_DNA"/>
</dbReference>
<evidence type="ECO:0008006" key="3">
    <source>
        <dbReference type="Google" id="ProtNLM"/>
    </source>
</evidence>